<comment type="caution">
    <text evidence="1">The sequence shown here is derived from an EMBL/GenBank/DDBJ whole genome shotgun (WGS) entry which is preliminary data.</text>
</comment>
<dbReference type="AlphaFoldDB" id="A0A8J4A2V9"/>
<gene>
    <name evidence="1" type="ORF">Voc01_077720</name>
</gene>
<protein>
    <submittedName>
        <fullName evidence="1">Uncharacterized protein</fullName>
    </submittedName>
</protein>
<dbReference type="Proteomes" id="UP000635606">
    <property type="component" value="Unassembled WGS sequence"/>
</dbReference>
<reference evidence="1" key="1">
    <citation type="submission" date="2021-01" db="EMBL/GenBank/DDBJ databases">
        <title>Whole genome shotgun sequence of Virgisporangium ochraceum NBRC 16418.</title>
        <authorList>
            <person name="Komaki H."/>
            <person name="Tamura T."/>
        </authorList>
    </citation>
    <scope>NUCLEOTIDE SEQUENCE</scope>
    <source>
        <strain evidence="1">NBRC 16418</strain>
    </source>
</reference>
<sequence>MLFVAGVTMAVLGAGFAGQTALAGQIGGTAAGQRAAAVRTIQGDFVRVIPPFAPDQASDEYAYQVVVQVRGRRIVAVAGAWGHCNNIRCGPASKGLSMWDDTAFALNAQIARQLRAGGLDIDALAYDGGQGPIDQAMVDAYKKSLRSAVARIS</sequence>
<keyword evidence="2" id="KW-1185">Reference proteome</keyword>
<organism evidence="1 2">
    <name type="scientific">Virgisporangium ochraceum</name>
    <dbReference type="NCBI Taxonomy" id="65505"/>
    <lineage>
        <taxon>Bacteria</taxon>
        <taxon>Bacillati</taxon>
        <taxon>Actinomycetota</taxon>
        <taxon>Actinomycetes</taxon>
        <taxon>Micromonosporales</taxon>
        <taxon>Micromonosporaceae</taxon>
        <taxon>Virgisporangium</taxon>
    </lineage>
</organism>
<name>A0A8J4A2V9_9ACTN</name>
<evidence type="ECO:0000313" key="1">
    <source>
        <dbReference type="EMBL" id="GIJ72855.1"/>
    </source>
</evidence>
<accession>A0A8J4A2V9</accession>
<evidence type="ECO:0000313" key="2">
    <source>
        <dbReference type="Proteomes" id="UP000635606"/>
    </source>
</evidence>
<dbReference type="EMBL" id="BOPH01000105">
    <property type="protein sequence ID" value="GIJ72855.1"/>
    <property type="molecule type" value="Genomic_DNA"/>
</dbReference>
<proteinExistence type="predicted"/>